<dbReference type="Gene3D" id="3.20.20.370">
    <property type="entry name" value="Glycoside hydrolase/deacetylase"/>
    <property type="match status" value="1"/>
</dbReference>
<evidence type="ECO:0000256" key="1">
    <source>
        <dbReference type="ARBA" id="ARBA00022729"/>
    </source>
</evidence>
<dbReference type="EMBL" id="BAABKK010000009">
    <property type="protein sequence ID" value="GAA5191985.1"/>
    <property type="molecule type" value="Genomic_DNA"/>
</dbReference>
<gene>
    <name evidence="4" type="ORF">GCM10023346_12950</name>
</gene>
<dbReference type="CDD" id="cd10967">
    <property type="entry name" value="CE4_GLA_like_6s"/>
    <property type="match status" value="1"/>
</dbReference>
<proteinExistence type="predicted"/>
<keyword evidence="1 2" id="KW-0732">Signal</keyword>
<dbReference type="Pfam" id="PF08310">
    <property type="entry name" value="LGFP"/>
    <property type="match status" value="5"/>
</dbReference>
<evidence type="ECO:0000313" key="5">
    <source>
        <dbReference type="Proteomes" id="UP001500200"/>
    </source>
</evidence>
<dbReference type="InterPro" id="IPR051398">
    <property type="entry name" value="Polysacch_Deacetylase"/>
</dbReference>
<dbReference type="Gene3D" id="2.60.120.260">
    <property type="entry name" value="Galactose-binding domain-like"/>
    <property type="match status" value="1"/>
</dbReference>
<dbReference type="RefSeq" id="WP_345448465.1">
    <property type="nucleotide sequence ID" value="NZ_BAABKK010000009.1"/>
</dbReference>
<protein>
    <recommendedName>
        <fullName evidence="3">NodB homology domain-containing protein</fullName>
    </recommendedName>
</protein>
<keyword evidence="5" id="KW-1185">Reference proteome</keyword>
<dbReference type="Proteomes" id="UP001500200">
    <property type="component" value="Unassembled WGS sequence"/>
</dbReference>
<organism evidence="4 5">
    <name type="scientific">Arthrobacter gyeryongensis</name>
    <dbReference type="NCBI Taxonomy" id="1650592"/>
    <lineage>
        <taxon>Bacteria</taxon>
        <taxon>Bacillati</taxon>
        <taxon>Actinomycetota</taxon>
        <taxon>Actinomycetes</taxon>
        <taxon>Micrococcales</taxon>
        <taxon>Micrococcaceae</taxon>
        <taxon>Arthrobacter</taxon>
    </lineage>
</organism>
<accession>A0ABP9S8T6</accession>
<feature type="domain" description="NodB homology" evidence="3">
    <location>
        <begin position="33"/>
        <end position="230"/>
    </location>
</feature>
<dbReference type="PANTHER" id="PTHR34216">
    <property type="match status" value="1"/>
</dbReference>
<sequence length="710" mass="73560">MSRWFAAGSVAAVMASFLVGVVVAAPAQAAANTVVSLTFDDGNADQMTAESTMKSLGLNGTFFITSGWIDQPTYLTTANLQQIAADGNEIGGHTVTHPDLVSLTAGESTRQICNGRVALMNMGFKVTSFAYPFASEDPATEALVKQCGYNSARGLGDTASKDPASATLPAADTIPPANPYVTAAPSEVDSTWTLADLQNQVTHAQTAGGGWVQLTFHHIAVGTDPTLTISPTLFSDFATWLAQQKAAGTVAVQTVDQVVGGTQQPPVQGPAVPPPPPPGTNMIQNPSLETLVNTIPQCWAAGGFGTNTPAFSIVTPGHTGTNAEQLTVTGFVSGDAKLLPALDLGGCSPTGTPGHIYQLKAWYKSTAPTQFEAYTRIGNGYWPYWTASPQVPAAANWTQITWTTPPLPAGASGISWGLNIQANGTITTDDYEMYDVGNQPAGAATAIAAAAAGPPSIGTATGAMVCGLTAGGCYQYFQSGVVHWSTATGAHVTKGAIDAAWAATNWENGILGYPTSNEIGGLKDGGVYQTFQGGVIHWSPATGAHFTRGAIDAAWAAQNWENGFLGYPTSNEIGGLKNGGAYQTFQGGVIHWSAATGAHITRGAIDAAWAAQNWENGFLGYPTSNEIGGLKNGGVYQNFQGGVIYWSPATGAFPNGGAIRVAYASQGWENGRLGYPTTTEYAVSGGRAQNFQGGRITWSATTNATTITYN</sequence>
<comment type="caution">
    <text evidence="4">The sequence shown here is derived from an EMBL/GenBank/DDBJ whole genome shotgun (WGS) entry which is preliminary data.</text>
</comment>
<dbReference type="InterPro" id="IPR011330">
    <property type="entry name" value="Glyco_hydro/deAcase_b/a-brl"/>
</dbReference>
<dbReference type="Pfam" id="PF01522">
    <property type="entry name" value="Polysacc_deac_1"/>
    <property type="match status" value="1"/>
</dbReference>
<dbReference type="InterPro" id="IPR013207">
    <property type="entry name" value="LGFP"/>
</dbReference>
<reference evidence="5" key="1">
    <citation type="journal article" date="2019" name="Int. J. Syst. Evol. Microbiol.">
        <title>The Global Catalogue of Microorganisms (GCM) 10K type strain sequencing project: providing services to taxonomists for standard genome sequencing and annotation.</title>
        <authorList>
            <consortium name="The Broad Institute Genomics Platform"/>
            <consortium name="The Broad Institute Genome Sequencing Center for Infectious Disease"/>
            <person name="Wu L."/>
            <person name="Ma J."/>
        </authorList>
    </citation>
    <scope>NUCLEOTIDE SEQUENCE [LARGE SCALE GENOMIC DNA]</scope>
    <source>
        <strain evidence="5">JCM 18514</strain>
    </source>
</reference>
<feature type="chain" id="PRO_5047280607" description="NodB homology domain-containing protein" evidence="2">
    <location>
        <begin position="25"/>
        <end position="710"/>
    </location>
</feature>
<dbReference type="PROSITE" id="PS51677">
    <property type="entry name" value="NODB"/>
    <property type="match status" value="1"/>
</dbReference>
<feature type="signal peptide" evidence="2">
    <location>
        <begin position="1"/>
        <end position="24"/>
    </location>
</feature>
<dbReference type="InterPro" id="IPR002509">
    <property type="entry name" value="NODB_dom"/>
</dbReference>
<evidence type="ECO:0000259" key="3">
    <source>
        <dbReference type="PROSITE" id="PS51677"/>
    </source>
</evidence>
<evidence type="ECO:0000313" key="4">
    <source>
        <dbReference type="EMBL" id="GAA5191985.1"/>
    </source>
</evidence>
<name>A0ABP9S8T6_9MICC</name>
<dbReference type="PANTHER" id="PTHR34216:SF11">
    <property type="entry name" value="CHITOOLIGOSACCHARIDE DEACETYLASE"/>
    <property type="match status" value="1"/>
</dbReference>
<dbReference type="SUPFAM" id="SSF88713">
    <property type="entry name" value="Glycoside hydrolase/deacetylase"/>
    <property type="match status" value="1"/>
</dbReference>
<evidence type="ECO:0000256" key="2">
    <source>
        <dbReference type="SAM" id="SignalP"/>
    </source>
</evidence>